<dbReference type="EMBL" id="SCEB01215205">
    <property type="protein sequence ID" value="RXM30754.1"/>
    <property type="molecule type" value="Genomic_DNA"/>
</dbReference>
<dbReference type="GO" id="GO:0001578">
    <property type="term" value="P:microtubule bundle formation"/>
    <property type="evidence" value="ECO:0007669"/>
    <property type="project" value="TreeGrafter"/>
</dbReference>
<comment type="caution">
    <text evidence="1">The sequence shown here is derived from an EMBL/GenBank/DDBJ whole genome shotgun (WGS) entry which is preliminary data.</text>
</comment>
<accession>A0A444U6J0</accession>
<sequence length="105" mass="12076">MLLVYITKTAEGKLSGSKGPAKQREKLIHELEEERRLRLESEKRLGEVTVESEQSTAHMLSLQQQLSSMVNRNPDNKKLHLRVLLNSHRQQSAISTHHKVGRQGW</sequence>
<proteinExistence type="predicted"/>
<reference evidence="1 2" key="1">
    <citation type="submission" date="2019-01" db="EMBL/GenBank/DDBJ databases">
        <title>Draft Genome and Complete Hox-Cluster Characterization of the Sterlet Sturgeon (Acipenser ruthenus).</title>
        <authorList>
            <person name="Wei Q."/>
        </authorList>
    </citation>
    <scope>NUCLEOTIDE SEQUENCE [LARGE SCALE GENOMIC DNA]</scope>
    <source>
        <strain evidence="1">WHYD16114868_AA</strain>
        <tissue evidence="1">Blood</tissue>
    </source>
</reference>
<dbReference type="PANTHER" id="PTHR21740:SF0">
    <property type="entry name" value="NCK-ASSOCIATED PROTEIN 5"/>
    <property type="match status" value="1"/>
</dbReference>
<organism evidence="1 2">
    <name type="scientific">Acipenser ruthenus</name>
    <name type="common">Sterlet sturgeon</name>
    <dbReference type="NCBI Taxonomy" id="7906"/>
    <lineage>
        <taxon>Eukaryota</taxon>
        <taxon>Metazoa</taxon>
        <taxon>Chordata</taxon>
        <taxon>Craniata</taxon>
        <taxon>Vertebrata</taxon>
        <taxon>Euteleostomi</taxon>
        <taxon>Actinopterygii</taxon>
        <taxon>Chondrostei</taxon>
        <taxon>Acipenseriformes</taxon>
        <taxon>Acipenseridae</taxon>
        <taxon>Acipenser</taxon>
    </lineage>
</organism>
<name>A0A444U6J0_ACIRT</name>
<dbReference type="AlphaFoldDB" id="A0A444U6J0"/>
<dbReference type="GO" id="GO:0035371">
    <property type="term" value="C:microtubule plus-end"/>
    <property type="evidence" value="ECO:0007669"/>
    <property type="project" value="TreeGrafter"/>
</dbReference>
<dbReference type="InterPro" id="IPR026163">
    <property type="entry name" value="Nckap5l"/>
</dbReference>
<dbReference type="GO" id="GO:0007019">
    <property type="term" value="P:microtubule depolymerization"/>
    <property type="evidence" value="ECO:0007669"/>
    <property type="project" value="TreeGrafter"/>
</dbReference>
<evidence type="ECO:0000313" key="2">
    <source>
        <dbReference type="Proteomes" id="UP000289886"/>
    </source>
</evidence>
<dbReference type="PANTHER" id="PTHR21740">
    <property type="entry name" value="NCK-ASSOCIATED PROTEIN 5"/>
    <property type="match status" value="1"/>
</dbReference>
<keyword evidence="2" id="KW-1185">Reference proteome</keyword>
<protein>
    <submittedName>
        <fullName evidence="1">Nck-associated protein 5</fullName>
    </submittedName>
</protein>
<dbReference type="Proteomes" id="UP000289886">
    <property type="component" value="Unassembled WGS sequence"/>
</dbReference>
<evidence type="ECO:0000313" key="1">
    <source>
        <dbReference type="EMBL" id="RXM30754.1"/>
    </source>
</evidence>
<gene>
    <name evidence="1" type="ORF">EOD39_7631</name>
</gene>